<dbReference type="SUPFAM" id="SSF51735">
    <property type="entry name" value="NAD(P)-binding Rossmann-fold domains"/>
    <property type="match status" value="1"/>
</dbReference>
<dbReference type="OrthoDB" id="9787486at2"/>
<evidence type="ECO:0000256" key="2">
    <source>
        <dbReference type="ARBA" id="ARBA00023002"/>
    </source>
</evidence>
<dbReference type="PATRIC" id="fig|1117379.3.peg.2670"/>
<dbReference type="Gene3D" id="3.40.50.720">
    <property type="entry name" value="NAD(P)-binding Rossmann-like Domain"/>
    <property type="match status" value="1"/>
</dbReference>
<evidence type="ECO:0000313" key="4">
    <source>
        <dbReference type="Proteomes" id="UP000006316"/>
    </source>
</evidence>
<dbReference type="PANTHER" id="PTHR43477:SF1">
    <property type="entry name" value="DIHYDROANTICAPSIN 7-DEHYDROGENASE"/>
    <property type="match status" value="1"/>
</dbReference>
<dbReference type="STRING" id="1117379.BABA_12850"/>
<evidence type="ECO:0000313" key="3">
    <source>
        <dbReference type="EMBL" id="EKN67618.1"/>
    </source>
</evidence>
<dbReference type="Pfam" id="PF13561">
    <property type="entry name" value="adh_short_C2"/>
    <property type="match status" value="1"/>
</dbReference>
<accession>K6DHP1</accession>
<dbReference type="Proteomes" id="UP000006316">
    <property type="component" value="Unassembled WGS sequence"/>
</dbReference>
<dbReference type="InterPro" id="IPR002347">
    <property type="entry name" value="SDR_fam"/>
</dbReference>
<dbReference type="InterPro" id="IPR051122">
    <property type="entry name" value="SDR_DHRS6-like"/>
</dbReference>
<gene>
    <name evidence="3" type="ORF">BABA_12850</name>
</gene>
<reference evidence="3 4" key="1">
    <citation type="journal article" date="2012" name="Front. Microbiol.">
        <title>Redundancy and modularity in membrane-associated dissimilatory nitrate reduction in Bacillus.</title>
        <authorList>
            <person name="Heylen K."/>
            <person name="Keltjens J."/>
        </authorList>
    </citation>
    <scope>NUCLEOTIDE SEQUENCE [LARGE SCALE GENOMIC DNA]</scope>
    <source>
        <strain evidence="4">LMG 21833T</strain>
    </source>
</reference>
<comment type="similarity">
    <text evidence="1">Belongs to the short-chain dehydrogenases/reductases (SDR) family.</text>
</comment>
<dbReference type="AlphaFoldDB" id="K6DHP1"/>
<dbReference type="RefSeq" id="WP_007085578.1">
    <property type="nucleotide sequence ID" value="NZ_AJLS01000074.1"/>
</dbReference>
<dbReference type="PRINTS" id="PR00081">
    <property type="entry name" value="GDHRDH"/>
</dbReference>
<dbReference type="CDD" id="cd11731">
    <property type="entry name" value="Lin1944_like_SDR_c"/>
    <property type="match status" value="1"/>
</dbReference>
<dbReference type="NCBIfam" id="NF005754">
    <property type="entry name" value="PRK07578.1"/>
    <property type="match status" value="1"/>
</dbReference>
<keyword evidence="2" id="KW-0560">Oxidoreductase</keyword>
<organism evidence="3 4">
    <name type="scientific">Neobacillus bataviensis LMG 21833</name>
    <dbReference type="NCBI Taxonomy" id="1117379"/>
    <lineage>
        <taxon>Bacteria</taxon>
        <taxon>Bacillati</taxon>
        <taxon>Bacillota</taxon>
        <taxon>Bacilli</taxon>
        <taxon>Bacillales</taxon>
        <taxon>Bacillaceae</taxon>
        <taxon>Neobacillus</taxon>
    </lineage>
</organism>
<protein>
    <submittedName>
        <fullName evidence="3">Short chain dehydrogenase</fullName>
    </submittedName>
</protein>
<evidence type="ECO:0000256" key="1">
    <source>
        <dbReference type="ARBA" id="ARBA00006484"/>
    </source>
</evidence>
<comment type="caution">
    <text evidence="3">The sequence shown here is derived from an EMBL/GenBank/DDBJ whole genome shotgun (WGS) entry which is preliminary data.</text>
</comment>
<sequence>MRVLIIGASGTLGSHIVDDLKNDFEIIQVSKSKSNIHVDITSTESIKEMYRKVGKIDAVVSAAGAAHFGLVKEITPELNDIALRSKLAGQVNLVLLGQEYVNDYGSFTLTTGILMDDPILGGASAAMANGGIRAFVKSAAIEMPRGIRINSVSPTILSESIEKYGNLFNGFEPVSGKRVATVYRKSIQGAQTGQSYEIY</sequence>
<dbReference type="EMBL" id="AJLS01000074">
    <property type="protein sequence ID" value="EKN67618.1"/>
    <property type="molecule type" value="Genomic_DNA"/>
</dbReference>
<dbReference type="PANTHER" id="PTHR43477">
    <property type="entry name" value="DIHYDROANTICAPSIN 7-DEHYDROGENASE"/>
    <property type="match status" value="1"/>
</dbReference>
<dbReference type="GO" id="GO:0016491">
    <property type="term" value="F:oxidoreductase activity"/>
    <property type="evidence" value="ECO:0007669"/>
    <property type="project" value="UniProtKB-KW"/>
</dbReference>
<name>K6DHP1_9BACI</name>
<dbReference type="eggNOG" id="COG1028">
    <property type="taxonomic scope" value="Bacteria"/>
</dbReference>
<keyword evidence="4" id="KW-1185">Reference proteome</keyword>
<proteinExistence type="inferred from homology"/>
<dbReference type="InterPro" id="IPR036291">
    <property type="entry name" value="NAD(P)-bd_dom_sf"/>
</dbReference>